<dbReference type="EMBL" id="FTNL01000026">
    <property type="protein sequence ID" value="SIR81061.1"/>
    <property type="molecule type" value="Genomic_DNA"/>
</dbReference>
<dbReference type="EMBL" id="UGGV01000001">
    <property type="protein sequence ID" value="STO24320.1"/>
    <property type="molecule type" value="Genomic_DNA"/>
</dbReference>
<proteinExistence type="predicted"/>
<feature type="transmembrane region" description="Helical" evidence="1">
    <location>
        <begin position="6"/>
        <end position="25"/>
    </location>
</feature>
<keyword evidence="1" id="KW-0472">Membrane</keyword>
<accession>A0A377GHK4</accession>
<dbReference type="Proteomes" id="UP000186808">
    <property type="component" value="Unassembled WGS sequence"/>
</dbReference>
<protein>
    <submittedName>
        <fullName evidence="3">Uncharacterized protein</fullName>
    </submittedName>
</protein>
<organism evidence="3 5">
    <name type="scientific">Fluoribacter gormanii</name>
    <dbReference type="NCBI Taxonomy" id="464"/>
    <lineage>
        <taxon>Bacteria</taxon>
        <taxon>Pseudomonadati</taxon>
        <taxon>Pseudomonadota</taxon>
        <taxon>Gammaproteobacteria</taxon>
        <taxon>Legionellales</taxon>
        <taxon>Legionellaceae</taxon>
        <taxon>Fluoribacter</taxon>
    </lineage>
</organism>
<evidence type="ECO:0000313" key="4">
    <source>
        <dbReference type="Proteomes" id="UP000186808"/>
    </source>
</evidence>
<keyword evidence="1" id="KW-1133">Transmembrane helix</keyword>
<dbReference type="AlphaFoldDB" id="A0A377GHK4"/>
<dbReference type="STRING" id="464.Lgor_2355"/>
<name>A0A377GHK4_9GAMM</name>
<keyword evidence="1" id="KW-0812">Transmembrane</keyword>
<keyword evidence="4" id="KW-1185">Reference proteome</keyword>
<gene>
    <name evidence="3" type="ORF">NCTC11401_01132</name>
    <name evidence="2" type="ORF">SAMN05421777_12611</name>
</gene>
<evidence type="ECO:0000313" key="2">
    <source>
        <dbReference type="EMBL" id="SIR81061.1"/>
    </source>
</evidence>
<reference evidence="3 5" key="2">
    <citation type="submission" date="2018-06" db="EMBL/GenBank/DDBJ databases">
        <authorList>
            <consortium name="Pathogen Informatics"/>
            <person name="Doyle S."/>
        </authorList>
    </citation>
    <scope>NUCLEOTIDE SEQUENCE [LARGE SCALE GENOMIC DNA]</scope>
    <source>
        <strain evidence="3 5">NCTC11401</strain>
    </source>
</reference>
<evidence type="ECO:0000313" key="3">
    <source>
        <dbReference type="EMBL" id="STO24320.1"/>
    </source>
</evidence>
<sequence length="101" mass="11862">MSFVEILYIRCAYILLFELGMIILSKKYIYESIMKKLVLIMALCSLNAYAVNSVNPNNNNCDSIQDPAERKDCFNIEKKNEAEENFRNFQENLPDSYQEEF</sequence>
<evidence type="ECO:0000256" key="1">
    <source>
        <dbReference type="SAM" id="Phobius"/>
    </source>
</evidence>
<reference evidence="2 4" key="1">
    <citation type="submission" date="2017-01" db="EMBL/GenBank/DDBJ databases">
        <authorList>
            <person name="Varghese N."/>
            <person name="Submissions S."/>
        </authorList>
    </citation>
    <scope>NUCLEOTIDE SEQUENCE [LARGE SCALE GENOMIC DNA]</scope>
    <source>
        <strain evidence="2 4">ATCC 33342</strain>
    </source>
</reference>
<evidence type="ECO:0000313" key="5">
    <source>
        <dbReference type="Proteomes" id="UP000254374"/>
    </source>
</evidence>
<dbReference type="Proteomes" id="UP000254374">
    <property type="component" value="Unassembled WGS sequence"/>
</dbReference>